<keyword evidence="1" id="KW-0812">Transmembrane</keyword>
<sequence length="113" mass="12536">MQPSNHHHTVADGAQARADFTNRRELRLCPRRFVVGMLNVVRSARMWSEQCASRGSCVVAAGGYGARQMGTLGFPKIPKNLSLSSLFNLGLFFELVSFFLSLLFLVIWAVSCN</sequence>
<evidence type="ECO:0000313" key="2">
    <source>
        <dbReference type="EMBL" id="TYJ21596.1"/>
    </source>
</evidence>
<organism evidence="2 3">
    <name type="scientific">Gossypium mustelinum</name>
    <name type="common">Cotton</name>
    <name type="synonym">Gossypium caicoense</name>
    <dbReference type="NCBI Taxonomy" id="34275"/>
    <lineage>
        <taxon>Eukaryota</taxon>
        <taxon>Viridiplantae</taxon>
        <taxon>Streptophyta</taxon>
        <taxon>Embryophyta</taxon>
        <taxon>Tracheophyta</taxon>
        <taxon>Spermatophyta</taxon>
        <taxon>Magnoliopsida</taxon>
        <taxon>eudicotyledons</taxon>
        <taxon>Gunneridae</taxon>
        <taxon>Pentapetalae</taxon>
        <taxon>rosids</taxon>
        <taxon>malvids</taxon>
        <taxon>Malvales</taxon>
        <taxon>Malvaceae</taxon>
        <taxon>Malvoideae</taxon>
        <taxon>Gossypium</taxon>
    </lineage>
</organism>
<gene>
    <name evidence="2" type="ORF">E1A91_A08G073400v1</name>
</gene>
<keyword evidence="1" id="KW-1133">Transmembrane helix</keyword>
<dbReference type="Proteomes" id="UP000323597">
    <property type="component" value="Chromosome A08"/>
</dbReference>
<proteinExistence type="predicted"/>
<accession>A0A5D2Y688</accession>
<dbReference type="AlphaFoldDB" id="A0A5D2Y688"/>
<dbReference type="EMBL" id="CM017643">
    <property type="protein sequence ID" value="TYJ21596.1"/>
    <property type="molecule type" value="Genomic_DNA"/>
</dbReference>
<feature type="transmembrane region" description="Helical" evidence="1">
    <location>
        <begin position="86"/>
        <end position="110"/>
    </location>
</feature>
<keyword evidence="1" id="KW-0472">Membrane</keyword>
<reference evidence="2 3" key="1">
    <citation type="submission" date="2019-07" db="EMBL/GenBank/DDBJ databases">
        <title>WGS assembly of Gossypium mustelinum.</title>
        <authorList>
            <person name="Chen Z.J."/>
            <person name="Sreedasyam A."/>
            <person name="Ando A."/>
            <person name="Song Q."/>
            <person name="De L."/>
            <person name="Hulse-Kemp A."/>
            <person name="Ding M."/>
            <person name="Ye W."/>
            <person name="Kirkbride R."/>
            <person name="Jenkins J."/>
            <person name="Plott C."/>
            <person name="Lovell J."/>
            <person name="Lin Y.-M."/>
            <person name="Vaughn R."/>
            <person name="Liu B."/>
            <person name="Li W."/>
            <person name="Simpson S."/>
            <person name="Scheffler B."/>
            <person name="Saski C."/>
            <person name="Grover C."/>
            <person name="Hu G."/>
            <person name="Conover J."/>
            <person name="Carlson J."/>
            <person name="Shu S."/>
            <person name="Boston L."/>
            <person name="Williams M."/>
            <person name="Peterson D."/>
            <person name="Mcgee K."/>
            <person name="Jones D."/>
            <person name="Wendel J."/>
            <person name="Stelly D."/>
            <person name="Grimwood J."/>
            <person name="Schmutz J."/>
        </authorList>
    </citation>
    <scope>NUCLEOTIDE SEQUENCE [LARGE SCALE GENOMIC DNA]</scope>
    <source>
        <strain evidence="2">1408120.09</strain>
    </source>
</reference>
<name>A0A5D2Y688_GOSMU</name>
<keyword evidence="3" id="KW-1185">Reference proteome</keyword>
<evidence type="ECO:0000256" key="1">
    <source>
        <dbReference type="SAM" id="Phobius"/>
    </source>
</evidence>
<protein>
    <submittedName>
        <fullName evidence="2">Uncharacterized protein</fullName>
    </submittedName>
</protein>
<evidence type="ECO:0000313" key="3">
    <source>
        <dbReference type="Proteomes" id="UP000323597"/>
    </source>
</evidence>